<feature type="region of interest" description="Disordered" evidence="1">
    <location>
        <begin position="1"/>
        <end position="28"/>
    </location>
</feature>
<feature type="transmembrane region" description="Helical" evidence="2">
    <location>
        <begin position="37"/>
        <end position="57"/>
    </location>
</feature>
<dbReference type="EMBL" id="CP035037">
    <property type="protein sequence ID" value="QAB18372.1"/>
    <property type="molecule type" value="Genomic_DNA"/>
</dbReference>
<accession>A0ABX5QH07</accession>
<dbReference type="SUPFAM" id="SSF52833">
    <property type="entry name" value="Thioredoxin-like"/>
    <property type="match status" value="1"/>
</dbReference>
<proteinExistence type="predicted"/>
<evidence type="ECO:0000313" key="4">
    <source>
        <dbReference type="EMBL" id="QAB18372.1"/>
    </source>
</evidence>
<dbReference type="Pfam" id="PF13462">
    <property type="entry name" value="Thioredoxin_4"/>
    <property type="match status" value="1"/>
</dbReference>
<keyword evidence="2" id="KW-1133">Transmembrane helix</keyword>
<name>A0ABX5QH07_9MICO</name>
<evidence type="ECO:0000256" key="1">
    <source>
        <dbReference type="SAM" id="MobiDB-lite"/>
    </source>
</evidence>
<keyword evidence="5" id="KW-1185">Reference proteome</keyword>
<keyword evidence="2" id="KW-0472">Membrane</keyword>
<feature type="region of interest" description="Disordered" evidence="1">
    <location>
        <begin position="71"/>
        <end position="96"/>
    </location>
</feature>
<dbReference type="InterPro" id="IPR036249">
    <property type="entry name" value="Thioredoxin-like_sf"/>
</dbReference>
<feature type="compositionally biased region" description="Pro residues" evidence="1">
    <location>
        <begin position="9"/>
        <end position="20"/>
    </location>
</feature>
<sequence length="322" mass="33602">MSTMSETPPQDPQRPLPPANPFTAPQAVEADRAPKKAMIWIAAALVALLFTGLMVWYTTVQLRGGAAGSGGPIAGPVEEQTDDDGAENGSGSSVEWPENLATGGIVFVEQGGEVGVLPSDAPVGDAVPAPVDAAGIGAQHHIRVYLDYRCPFCAFFEEASADTLEQAVLNGDTAVEIHPLTFLDRASADGYYSSRTAGAIECLADTQPEAAWAGHQALLDQSFQPGEGTAGHDNTAILSELDRATGGLNDAARSCIEQERFVPFAQALNDWVFSTPVPGAQDPALEVTGTPLVVVDGVPYSGDPRDGAAFRAFLEQQGVELG</sequence>
<dbReference type="Gene3D" id="3.40.30.10">
    <property type="entry name" value="Glutaredoxin"/>
    <property type="match status" value="1"/>
</dbReference>
<dbReference type="InterPro" id="IPR012336">
    <property type="entry name" value="Thioredoxin-like_fold"/>
</dbReference>
<keyword evidence="2" id="KW-0812">Transmembrane</keyword>
<protein>
    <recommendedName>
        <fullName evidence="3">Thioredoxin-like fold domain-containing protein</fullName>
    </recommendedName>
</protein>
<evidence type="ECO:0000256" key="2">
    <source>
        <dbReference type="SAM" id="Phobius"/>
    </source>
</evidence>
<organism evidence="4 5">
    <name type="scientific">Leucobacter muris</name>
    <dbReference type="NCBI Taxonomy" id="1935379"/>
    <lineage>
        <taxon>Bacteria</taxon>
        <taxon>Bacillati</taxon>
        <taxon>Actinomycetota</taxon>
        <taxon>Actinomycetes</taxon>
        <taxon>Micrococcales</taxon>
        <taxon>Microbacteriaceae</taxon>
        <taxon>Leucobacter</taxon>
    </lineage>
</organism>
<evidence type="ECO:0000259" key="3">
    <source>
        <dbReference type="Pfam" id="PF13462"/>
    </source>
</evidence>
<reference evidence="4 5" key="1">
    <citation type="submission" date="2019-01" db="EMBL/GenBank/DDBJ databases">
        <title>Leucobacter muris sp. nov. isolated from the nose of a laboratory mouse.</title>
        <authorList>
            <person name="Benga L."/>
            <person name="Sproeer C."/>
            <person name="Schumann P."/>
            <person name="Verbarg S."/>
            <person name="Bunk B."/>
            <person name="Engelhardt E."/>
            <person name="Benten P.M."/>
            <person name="Sager M."/>
        </authorList>
    </citation>
    <scope>NUCLEOTIDE SEQUENCE [LARGE SCALE GENOMIC DNA]</scope>
    <source>
        <strain evidence="4 5">DSM 101948</strain>
    </source>
</reference>
<evidence type="ECO:0000313" key="5">
    <source>
        <dbReference type="Proteomes" id="UP000285768"/>
    </source>
</evidence>
<dbReference type="CDD" id="cd02972">
    <property type="entry name" value="DsbA_family"/>
    <property type="match status" value="1"/>
</dbReference>
<dbReference type="Proteomes" id="UP000285768">
    <property type="component" value="Chromosome"/>
</dbReference>
<feature type="domain" description="Thioredoxin-like fold" evidence="3">
    <location>
        <begin position="138"/>
        <end position="300"/>
    </location>
</feature>
<gene>
    <name evidence="4" type="ORF">Leucomu_10990</name>
</gene>